<dbReference type="Gene3D" id="3.90.1300.10">
    <property type="entry name" value="Amidase signature (AS) domain"/>
    <property type="match status" value="1"/>
</dbReference>
<feature type="active site" description="Acyl-ester intermediate" evidence="8">
    <location>
        <position position="180"/>
    </location>
</feature>
<evidence type="ECO:0000256" key="7">
    <source>
        <dbReference type="ARBA" id="ARBA00047407"/>
    </source>
</evidence>
<proteinExistence type="inferred from homology"/>
<dbReference type="STRING" id="1009370.ALO_03096"/>
<dbReference type="OrthoDB" id="9811471at2"/>
<dbReference type="GO" id="GO:0030956">
    <property type="term" value="C:glutamyl-tRNA(Gln) amidotransferase complex"/>
    <property type="evidence" value="ECO:0007669"/>
    <property type="project" value="InterPro"/>
</dbReference>
<keyword evidence="10" id="KW-0808">Transferase</keyword>
<feature type="active site" description="Charge relay system" evidence="8">
    <location>
        <position position="156"/>
    </location>
</feature>
<dbReference type="Proteomes" id="UP000003240">
    <property type="component" value="Unassembled WGS sequence"/>
</dbReference>
<evidence type="ECO:0000256" key="6">
    <source>
        <dbReference type="ARBA" id="ARBA00025295"/>
    </source>
</evidence>
<comment type="similarity">
    <text evidence="1 8">Belongs to the amidase family. GatA subfamily.</text>
</comment>
<dbReference type="SUPFAM" id="SSF75304">
    <property type="entry name" value="Amidase signature (AS) enzymes"/>
    <property type="match status" value="1"/>
</dbReference>
<dbReference type="NCBIfam" id="TIGR00132">
    <property type="entry name" value="gatA"/>
    <property type="match status" value="1"/>
</dbReference>
<dbReference type="PROSITE" id="PS00571">
    <property type="entry name" value="AMIDASES"/>
    <property type="match status" value="1"/>
</dbReference>
<keyword evidence="2 8" id="KW-0436">Ligase</keyword>
<evidence type="ECO:0000256" key="5">
    <source>
        <dbReference type="ARBA" id="ARBA00022917"/>
    </source>
</evidence>
<dbReference type="AlphaFoldDB" id="F7NF02"/>
<dbReference type="GO" id="GO:0006412">
    <property type="term" value="P:translation"/>
    <property type="evidence" value="ECO:0007669"/>
    <property type="project" value="UniProtKB-UniRule"/>
</dbReference>
<dbReference type="eggNOG" id="COG0154">
    <property type="taxonomic scope" value="Bacteria"/>
</dbReference>
<comment type="subunit">
    <text evidence="8">Heterotrimer of A, B and C subunits.</text>
</comment>
<keyword evidence="3 8" id="KW-0547">Nucleotide-binding</keyword>
<feature type="domain" description="Amidase" evidence="9">
    <location>
        <begin position="26"/>
        <end position="467"/>
    </location>
</feature>
<evidence type="ECO:0000313" key="11">
    <source>
        <dbReference type="Proteomes" id="UP000003240"/>
    </source>
</evidence>
<organism evidence="10 11">
    <name type="scientific">Acetonema longum DSM 6540</name>
    <dbReference type="NCBI Taxonomy" id="1009370"/>
    <lineage>
        <taxon>Bacteria</taxon>
        <taxon>Bacillati</taxon>
        <taxon>Bacillota</taxon>
        <taxon>Negativicutes</taxon>
        <taxon>Acetonemataceae</taxon>
        <taxon>Acetonema</taxon>
    </lineage>
</organism>
<evidence type="ECO:0000256" key="2">
    <source>
        <dbReference type="ARBA" id="ARBA00022598"/>
    </source>
</evidence>
<evidence type="ECO:0000256" key="8">
    <source>
        <dbReference type="HAMAP-Rule" id="MF_00120"/>
    </source>
</evidence>
<dbReference type="Pfam" id="PF01425">
    <property type="entry name" value="Amidase"/>
    <property type="match status" value="1"/>
</dbReference>
<dbReference type="InterPro" id="IPR004412">
    <property type="entry name" value="GatA"/>
</dbReference>
<evidence type="ECO:0000256" key="1">
    <source>
        <dbReference type="ARBA" id="ARBA00008069"/>
    </source>
</evidence>
<protein>
    <recommendedName>
        <fullName evidence="8">Glutamyl-tRNA(Gln) amidotransferase subunit A</fullName>
        <shortName evidence="8">Glu-ADT subunit A</shortName>
        <ecNumber evidence="8">6.3.5.7</ecNumber>
    </recommendedName>
</protein>
<dbReference type="PANTHER" id="PTHR11895:SF151">
    <property type="entry name" value="GLUTAMYL-TRNA(GLN) AMIDOTRANSFERASE SUBUNIT A"/>
    <property type="match status" value="1"/>
</dbReference>
<sequence length="490" mass="52380">MTTELFRYTAHELHDKLAAKEISAVELTTGMLNRIDQVEDTVQAFITQTREQALTQAKAVDAKIRQGEKVAPLAGIPGALKDNMCLQGVKTTCASKILADFVPPYTATAVDKLLSQSVILLGKTNMDEFAMGSSTENSSMMVTRNPWNTDTVPGGSSGGSAAAVAAAETIWALGSDTGGSIRQPAAYCGVVGLKPTYGRVSRYGLVAYASSLDQIGPITRDVTDCALVLNAIAGHDPKDSTSIDMAAPDFTRALVQDVKGLVIGLPWEYFGAGLNPAVRQHVEAAVKQLEAAGAVVKEVSMPHTEYALSAYYLIATAEASSNLARYDGVGFGYRGQGNDIVSMYKQTRTQGFGEEVRRRIMLGTYALSSGYYDAYYLKALKVRTLIKQDFDRAFESVDVLITPTAPTQAFKVGEKVNDPLTMYLEDVCTVPINLAGVPALSMPCGFAGGLPVGLQIIGKPLGEETILRTAYTLEQMNDYHKQLAPAGGAE</sequence>
<evidence type="ECO:0000259" key="9">
    <source>
        <dbReference type="Pfam" id="PF01425"/>
    </source>
</evidence>
<evidence type="ECO:0000256" key="4">
    <source>
        <dbReference type="ARBA" id="ARBA00022840"/>
    </source>
</evidence>
<dbReference type="EC" id="6.3.5.7" evidence="8"/>
<dbReference type="EMBL" id="AFGF01000017">
    <property type="protein sequence ID" value="EGO65563.1"/>
    <property type="molecule type" value="Genomic_DNA"/>
</dbReference>
<comment type="caution">
    <text evidence="10">The sequence shown here is derived from an EMBL/GenBank/DDBJ whole genome shotgun (WGS) entry which is preliminary data.</text>
</comment>
<keyword evidence="4 8" id="KW-0067">ATP-binding</keyword>
<dbReference type="PANTHER" id="PTHR11895">
    <property type="entry name" value="TRANSAMIDASE"/>
    <property type="match status" value="1"/>
</dbReference>
<keyword evidence="5 8" id="KW-0648">Protein biosynthesis</keyword>
<dbReference type="InterPro" id="IPR000120">
    <property type="entry name" value="Amidase"/>
</dbReference>
<dbReference type="GO" id="GO:0016740">
    <property type="term" value="F:transferase activity"/>
    <property type="evidence" value="ECO:0007669"/>
    <property type="project" value="UniProtKB-KW"/>
</dbReference>
<accession>F7NF02</accession>
<comment type="function">
    <text evidence="6 8">Allows the formation of correctly charged Gln-tRNA(Gln) through the transamidation of misacylated Glu-tRNA(Gln) in organisms which lack glutaminyl-tRNA synthetase. The reaction takes place in the presence of glutamine and ATP through an activated gamma-phospho-Glu-tRNA(Gln).</text>
</comment>
<dbReference type="InterPro" id="IPR023631">
    <property type="entry name" value="Amidase_dom"/>
</dbReference>
<dbReference type="HAMAP" id="MF_00120">
    <property type="entry name" value="GatA"/>
    <property type="match status" value="1"/>
</dbReference>
<dbReference type="GO" id="GO:0050567">
    <property type="term" value="F:glutaminyl-tRNA synthase (glutamine-hydrolyzing) activity"/>
    <property type="evidence" value="ECO:0007669"/>
    <property type="project" value="UniProtKB-UniRule"/>
</dbReference>
<evidence type="ECO:0000313" key="10">
    <source>
        <dbReference type="EMBL" id="EGO65563.1"/>
    </source>
</evidence>
<dbReference type="InterPro" id="IPR036928">
    <property type="entry name" value="AS_sf"/>
</dbReference>
<comment type="catalytic activity">
    <reaction evidence="7 8">
        <text>L-glutamyl-tRNA(Gln) + L-glutamine + ATP + H2O = L-glutaminyl-tRNA(Gln) + L-glutamate + ADP + phosphate + H(+)</text>
        <dbReference type="Rhea" id="RHEA:17521"/>
        <dbReference type="Rhea" id="RHEA-COMP:9681"/>
        <dbReference type="Rhea" id="RHEA-COMP:9684"/>
        <dbReference type="ChEBI" id="CHEBI:15377"/>
        <dbReference type="ChEBI" id="CHEBI:15378"/>
        <dbReference type="ChEBI" id="CHEBI:29985"/>
        <dbReference type="ChEBI" id="CHEBI:30616"/>
        <dbReference type="ChEBI" id="CHEBI:43474"/>
        <dbReference type="ChEBI" id="CHEBI:58359"/>
        <dbReference type="ChEBI" id="CHEBI:78520"/>
        <dbReference type="ChEBI" id="CHEBI:78521"/>
        <dbReference type="ChEBI" id="CHEBI:456216"/>
        <dbReference type="EC" id="6.3.5.7"/>
    </reaction>
</comment>
<gene>
    <name evidence="8" type="primary">gatA</name>
    <name evidence="10" type="ORF">ALO_03096</name>
</gene>
<feature type="active site" description="Charge relay system" evidence="8">
    <location>
        <position position="81"/>
    </location>
</feature>
<dbReference type="RefSeq" id="WP_004092720.1">
    <property type="nucleotide sequence ID" value="NZ_AFGF01000017.1"/>
</dbReference>
<name>F7NF02_9FIRM</name>
<dbReference type="PIRSF" id="PIRSF001221">
    <property type="entry name" value="Amidase_fungi"/>
    <property type="match status" value="1"/>
</dbReference>
<dbReference type="InterPro" id="IPR020556">
    <property type="entry name" value="Amidase_CS"/>
</dbReference>
<reference evidence="10 11" key="1">
    <citation type="journal article" date="2011" name="EMBO J.">
        <title>Structural diversity of bacterial flagellar motors.</title>
        <authorList>
            <person name="Chen S."/>
            <person name="Beeby M."/>
            <person name="Murphy G.E."/>
            <person name="Leadbetter J.R."/>
            <person name="Hendrixson D.R."/>
            <person name="Briegel A."/>
            <person name="Li Z."/>
            <person name="Shi J."/>
            <person name="Tocheva E.I."/>
            <person name="Muller A."/>
            <person name="Dobro M.J."/>
            <person name="Jensen G.J."/>
        </authorList>
    </citation>
    <scope>NUCLEOTIDE SEQUENCE [LARGE SCALE GENOMIC DNA]</scope>
    <source>
        <strain evidence="10 11">DSM 6540</strain>
    </source>
</reference>
<dbReference type="GO" id="GO:0005524">
    <property type="term" value="F:ATP binding"/>
    <property type="evidence" value="ECO:0007669"/>
    <property type="project" value="UniProtKB-KW"/>
</dbReference>
<evidence type="ECO:0000256" key="3">
    <source>
        <dbReference type="ARBA" id="ARBA00022741"/>
    </source>
</evidence>
<keyword evidence="11" id="KW-1185">Reference proteome</keyword>